<evidence type="ECO:0000256" key="2">
    <source>
        <dbReference type="ARBA" id="ARBA00022723"/>
    </source>
</evidence>
<accession>A0ABR4IEJ9</accession>
<dbReference type="SUPFAM" id="SSF57701">
    <property type="entry name" value="Zn2/Cys6 DNA-binding domain"/>
    <property type="match status" value="1"/>
</dbReference>
<evidence type="ECO:0000313" key="10">
    <source>
        <dbReference type="Proteomes" id="UP001610446"/>
    </source>
</evidence>
<evidence type="ECO:0000313" key="9">
    <source>
        <dbReference type="EMBL" id="KAL2826185.1"/>
    </source>
</evidence>
<dbReference type="CDD" id="cd12148">
    <property type="entry name" value="fungal_TF_MHR"/>
    <property type="match status" value="1"/>
</dbReference>
<feature type="compositionally biased region" description="Polar residues" evidence="7">
    <location>
        <begin position="89"/>
        <end position="102"/>
    </location>
</feature>
<name>A0ABR4IEJ9_9EURO</name>
<dbReference type="SMART" id="SM00906">
    <property type="entry name" value="Fungal_trans"/>
    <property type="match status" value="1"/>
</dbReference>
<dbReference type="SMART" id="SM00066">
    <property type="entry name" value="GAL4"/>
    <property type="match status" value="1"/>
</dbReference>
<feature type="region of interest" description="Disordered" evidence="7">
    <location>
        <begin position="84"/>
        <end position="140"/>
    </location>
</feature>
<feature type="domain" description="Zn(2)-C6 fungal-type" evidence="8">
    <location>
        <begin position="22"/>
        <end position="53"/>
    </location>
</feature>
<evidence type="ECO:0000256" key="4">
    <source>
        <dbReference type="ARBA" id="ARBA00023125"/>
    </source>
</evidence>
<dbReference type="Proteomes" id="UP001610446">
    <property type="component" value="Unassembled WGS sequence"/>
</dbReference>
<feature type="region of interest" description="Disordered" evidence="7">
    <location>
        <begin position="613"/>
        <end position="644"/>
    </location>
</feature>
<comment type="subcellular location">
    <subcellularLocation>
        <location evidence="1">Nucleus</location>
    </subcellularLocation>
</comment>
<evidence type="ECO:0000256" key="1">
    <source>
        <dbReference type="ARBA" id="ARBA00004123"/>
    </source>
</evidence>
<organism evidence="9 10">
    <name type="scientific">Aspergillus pseudoustus</name>
    <dbReference type="NCBI Taxonomy" id="1810923"/>
    <lineage>
        <taxon>Eukaryota</taxon>
        <taxon>Fungi</taxon>
        <taxon>Dikarya</taxon>
        <taxon>Ascomycota</taxon>
        <taxon>Pezizomycotina</taxon>
        <taxon>Eurotiomycetes</taxon>
        <taxon>Eurotiomycetidae</taxon>
        <taxon>Eurotiales</taxon>
        <taxon>Aspergillaceae</taxon>
        <taxon>Aspergillus</taxon>
        <taxon>Aspergillus subgen. Nidulantes</taxon>
    </lineage>
</organism>
<sequence length="715" mass="80189">MSQLFAHTTSQTQPATSVTKRSCRRCNQRKVRCDRAHPCSRCVEAGPGVECVYPESSRRAPRRLRRPPIAELRAHLKELEEEVEELRASSRSTNDARSSTTHGAPFAMRRPTGADLASQSPNYLRVEESSEARLQSSGEHSRYVGDAASVVLRDKIHEFQEACVPLQEEEDTSPSASTTFKSPFVSSRRILETNFNGVADFGADAGRIPLQPMKIIALWQIYKDRVAPLIPILHKPSIDLMVHEACATPKSTPSPASDALMRSICFAAVVSATPEQCVSVTNSDHPATVHEYKLATEQALESANLIGTQDIRVLQAATLYLLCLRAYGEFQAAWAQAAIVVRVAQKLGVHRDGQHLDLKPFDTEMQRRLWWHICILDILCSEDQGTETQVRSEMFDTQFPVNVDSDELSVDMDSPPAPREGFTDITLCILHCEMMANVRWAAKLPHLSSDQSPHLSPTNDEQVEHLSAFADRVEDRYLRRLNLDIPIQWLTAVIARLMLSHAWLVVRLKANSAADKAQEVGSNDEIFHIAVEMIKFANFLQSNESTAQWTWLCKSYKHQHVMAFILSQVCLRPVDLETDHAWEVATDFYNMLLRGNHPADLMLQGPLSRLMERAADSREENNKRKKKKKKLEARNPRRQGANDILPPAQLGVISSAFQRPPTPDICAHNMDSLETSNTRDEAEGCPTGWPGGPHQISRTHSKSPQRSVNWLAGFR</sequence>
<evidence type="ECO:0000256" key="7">
    <source>
        <dbReference type="SAM" id="MobiDB-lite"/>
    </source>
</evidence>
<keyword evidence="10" id="KW-1185">Reference proteome</keyword>
<comment type="caution">
    <text evidence="9">The sequence shown here is derived from an EMBL/GenBank/DDBJ whole genome shotgun (WGS) entry which is preliminary data.</text>
</comment>
<dbReference type="PROSITE" id="PS50048">
    <property type="entry name" value="ZN2_CY6_FUNGAL_2"/>
    <property type="match status" value="1"/>
</dbReference>
<protein>
    <submittedName>
        <fullName evidence="9">Fungal-specific transcription factor domain-containing protein</fullName>
    </submittedName>
</protein>
<evidence type="ECO:0000259" key="8">
    <source>
        <dbReference type="PROSITE" id="PS50048"/>
    </source>
</evidence>
<evidence type="ECO:0000256" key="3">
    <source>
        <dbReference type="ARBA" id="ARBA00023015"/>
    </source>
</evidence>
<dbReference type="PANTHER" id="PTHR31001">
    <property type="entry name" value="UNCHARACTERIZED TRANSCRIPTIONAL REGULATORY PROTEIN"/>
    <property type="match status" value="1"/>
</dbReference>
<dbReference type="InterPro" id="IPR007219">
    <property type="entry name" value="XnlR_reg_dom"/>
</dbReference>
<keyword evidence="5" id="KW-0804">Transcription</keyword>
<keyword evidence="6" id="KW-0539">Nucleus</keyword>
<dbReference type="InterPro" id="IPR001138">
    <property type="entry name" value="Zn2Cys6_DnaBD"/>
</dbReference>
<feature type="compositionally biased region" description="Basic and acidic residues" evidence="7">
    <location>
        <begin position="613"/>
        <end position="622"/>
    </location>
</feature>
<dbReference type="InterPro" id="IPR050613">
    <property type="entry name" value="Sec_Metabolite_Reg"/>
</dbReference>
<proteinExistence type="predicted"/>
<dbReference type="Gene3D" id="4.10.240.10">
    <property type="entry name" value="Zn(2)-C6 fungal-type DNA-binding domain"/>
    <property type="match status" value="1"/>
</dbReference>
<keyword evidence="3" id="KW-0805">Transcription regulation</keyword>
<dbReference type="PANTHER" id="PTHR31001:SF50">
    <property type="entry name" value="ZN(II)2CYS6 TRANSCRIPTION FACTOR (EUROFUNG)"/>
    <property type="match status" value="1"/>
</dbReference>
<dbReference type="CDD" id="cd00067">
    <property type="entry name" value="GAL4"/>
    <property type="match status" value="1"/>
</dbReference>
<evidence type="ECO:0000256" key="6">
    <source>
        <dbReference type="ARBA" id="ARBA00023242"/>
    </source>
</evidence>
<dbReference type="Pfam" id="PF00172">
    <property type="entry name" value="Zn_clus"/>
    <property type="match status" value="1"/>
</dbReference>
<dbReference type="Pfam" id="PF04082">
    <property type="entry name" value="Fungal_trans"/>
    <property type="match status" value="1"/>
</dbReference>
<gene>
    <name evidence="9" type="ORF">BJY01DRAFT_256064</name>
</gene>
<reference evidence="9 10" key="1">
    <citation type="submission" date="2024-07" db="EMBL/GenBank/DDBJ databases">
        <title>Section-level genome sequencing and comparative genomics of Aspergillus sections Usti and Cavernicolus.</title>
        <authorList>
            <consortium name="Lawrence Berkeley National Laboratory"/>
            <person name="Nybo J.L."/>
            <person name="Vesth T.C."/>
            <person name="Theobald S."/>
            <person name="Frisvad J.C."/>
            <person name="Larsen T.O."/>
            <person name="Kjaerboelling I."/>
            <person name="Rothschild-Mancinelli K."/>
            <person name="Lyhne E.K."/>
            <person name="Kogle M.E."/>
            <person name="Barry K."/>
            <person name="Clum A."/>
            <person name="Na H."/>
            <person name="Ledsgaard L."/>
            <person name="Lin J."/>
            <person name="Lipzen A."/>
            <person name="Kuo A."/>
            <person name="Riley R."/>
            <person name="Mondo S."/>
            <person name="Labutti K."/>
            <person name="Haridas S."/>
            <person name="Pangalinan J."/>
            <person name="Salamov A.A."/>
            <person name="Simmons B.A."/>
            <person name="Magnuson J.K."/>
            <person name="Chen J."/>
            <person name="Drula E."/>
            <person name="Henrissat B."/>
            <person name="Wiebenga A."/>
            <person name="Lubbers R.J."/>
            <person name="Gomes A.C."/>
            <person name="Makela M.R."/>
            <person name="Stajich J."/>
            <person name="Grigoriev I.V."/>
            <person name="Mortensen U.H."/>
            <person name="De Vries R.P."/>
            <person name="Baker S.E."/>
            <person name="Andersen M.R."/>
        </authorList>
    </citation>
    <scope>NUCLEOTIDE SEQUENCE [LARGE SCALE GENOMIC DNA]</scope>
    <source>
        <strain evidence="9 10">CBS 123904</strain>
    </source>
</reference>
<dbReference type="InterPro" id="IPR036864">
    <property type="entry name" value="Zn2-C6_fun-type_DNA-bd_sf"/>
</dbReference>
<keyword evidence="4" id="KW-0238">DNA-binding</keyword>
<dbReference type="EMBL" id="JBFXLU010000453">
    <property type="protein sequence ID" value="KAL2826185.1"/>
    <property type="molecule type" value="Genomic_DNA"/>
</dbReference>
<keyword evidence="2" id="KW-0479">Metal-binding</keyword>
<feature type="region of interest" description="Disordered" evidence="7">
    <location>
        <begin position="677"/>
        <end position="706"/>
    </location>
</feature>
<evidence type="ECO:0000256" key="5">
    <source>
        <dbReference type="ARBA" id="ARBA00023163"/>
    </source>
</evidence>